<dbReference type="Proteomes" id="UP000758603">
    <property type="component" value="Unassembled WGS sequence"/>
</dbReference>
<sequence>MLLYFYLGWLFCTNYALCTMPQPSSRLSSASICRIPVEMKSSISPAVECVDRAWIKVSPISLPEYPLVWALSQICPSPKRPFQTQPIPTSRHSGVNDPIRGKLEQISFSCPRQI</sequence>
<evidence type="ECO:0008006" key="4">
    <source>
        <dbReference type="Google" id="ProtNLM"/>
    </source>
</evidence>
<dbReference type="EMBL" id="JAGPXC010000005">
    <property type="protein sequence ID" value="KAH6653238.1"/>
    <property type="molecule type" value="Genomic_DNA"/>
</dbReference>
<evidence type="ECO:0000256" key="1">
    <source>
        <dbReference type="SAM" id="SignalP"/>
    </source>
</evidence>
<comment type="caution">
    <text evidence="2">The sequence shown here is derived from an EMBL/GenBank/DDBJ whole genome shotgun (WGS) entry which is preliminary data.</text>
</comment>
<evidence type="ECO:0000313" key="3">
    <source>
        <dbReference type="Proteomes" id="UP000758603"/>
    </source>
</evidence>
<dbReference type="GeneID" id="70125047"/>
<feature type="signal peptide" evidence="1">
    <location>
        <begin position="1"/>
        <end position="18"/>
    </location>
</feature>
<accession>A0A9P8ZXP9</accession>
<dbReference type="AlphaFoldDB" id="A0A9P8ZXP9"/>
<keyword evidence="3" id="KW-1185">Reference proteome</keyword>
<dbReference type="RefSeq" id="XP_045957515.1">
    <property type="nucleotide sequence ID" value="XM_046096154.1"/>
</dbReference>
<name>A0A9P8ZXP9_9PEZI</name>
<organism evidence="2 3">
    <name type="scientific">Truncatella angustata</name>
    <dbReference type="NCBI Taxonomy" id="152316"/>
    <lineage>
        <taxon>Eukaryota</taxon>
        <taxon>Fungi</taxon>
        <taxon>Dikarya</taxon>
        <taxon>Ascomycota</taxon>
        <taxon>Pezizomycotina</taxon>
        <taxon>Sordariomycetes</taxon>
        <taxon>Xylariomycetidae</taxon>
        <taxon>Amphisphaeriales</taxon>
        <taxon>Sporocadaceae</taxon>
        <taxon>Truncatella</taxon>
    </lineage>
</organism>
<gene>
    <name evidence="2" type="ORF">BKA67DRAFT_312224</name>
</gene>
<proteinExistence type="predicted"/>
<keyword evidence="1" id="KW-0732">Signal</keyword>
<protein>
    <recommendedName>
        <fullName evidence="4">Secreted protein</fullName>
    </recommendedName>
</protein>
<reference evidence="2" key="1">
    <citation type="journal article" date="2021" name="Nat. Commun.">
        <title>Genetic determinants of endophytism in the Arabidopsis root mycobiome.</title>
        <authorList>
            <person name="Mesny F."/>
            <person name="Miyauchi S."/>
            <person name="Thiergart T."/>
            <person name="Pickel B."/>
            <person name="Atanasova L."/>
            <person name="Karlsson M."/>
            <person name="Huettel B."/>
            <person name="Barry K.W."/>
            <person name="Haridas S."/>
            <person name="Chen C."/>
            <person name="Bauer D."/>
            <person name="Andreopoulos W."/>
            <person name="Pangilinan J."/>
            <person name="LaButti K."/>
            <person name="Riley R."/>
            <person name="Lipzen A."/>
            <person name="Clum A."/>
            <person name="Drula E."/>
            <person name="Henrissat B."/>
            <person name="Kohler A."/>
            <person name="Grigoriev I.V."/>
            <person name="Martin F.M."/>
            <person name="Hacquard S."/>
        </authorList>
    </citation>
    <scope>NUCLEOTIDE SEQUENCE</scope>
    <source>
        <strain evidence="2">MPI-SDFR-AT-0073</strain>
    </source>
</reference>
<evidence type="ECO:0000313" key="2">
    <source>
        <dbReference type="EMBL" id="KAH6653238.1"/>
    </source>
</evidence>
<feature type="chain" id="PRO_5040483371" description="Secreted protein" evidence="1">
    <location>
        <begin position="19"/>
        <end position="114"/>
    </location>
</feature>